<name>A0A4C1YEX5_EUMVA</name>
<dbReference type="AlphaFoldDB" id="A0A4C1YEX5"/>
<protein>
    <submittedName>
        <fullName evidence="1">Uncharacterized protein</fullName>
    </submittedName>
</protein>
<keyword evidence="2" id="KW-1185">Reference proteome</keyword>
<gene>
    <name evidence="1" type="ORF">EVAR_59784_1</name>
</gene>
<proteinExistence type="predicted"/>
<reference evidence="1 2" key="1">
    <citation type="journal article" date="2019" name="Commun. Biol.">
        <title>The bagworm genome reveals a unique fibroin gene that provides high tensile strength.</title>
        <authorList>
            <person name="Kono N."/>
            <person name="Nakamura H."/>
            <person name="Ohtoshi R."/>
            <person name="Tomita M."/>
            <person name="Numata K."/>
            <person name="Arakawa K."/>
        </authorList>
    </citation>
    <scope>NUCLEOTIDE SEQUENCE [LARGE SCALE GENOMIC DNA]</scope>
</reference>
<evidence type="ECO:0000313" key="1">
    <source>
        <dbReference type="EMBL" id="GBP73570.1"/>
    </source>
</evidence>
<sequence length="87" mass="10354">MRLGNTNSYRSDTDEFLGEGTRIINNYLFYRHEILARKVIEISICFRTHPGAPRTAARLSRRPLIRQIIYSFHRRRRPVAAYRRPPP</sequence>
<comment type="caution">
    <text evidence="1">The sequence shown here is derived from an EMBL/GenBank/DDBJ whole genome shotgun (WGS) entry which is preliminary data.</text>
</comment>
<organism evidence="1 2">
    <name type="scientific">Eumeta variegata</name>
    <name type="common">Bagworm moth</name>
    <name type="synonym">Eumeta japonica</name>
    <dbReference type="NCBI Taxonomy" id="151549"/>
    <lineage>
        <taxon>Eukaryota</taxon>
        <taxon>Metazoa</taxon>
        <taxon>Ecdysozoa</taxon>
        <taxon>Arthropoda</taxon>
        <taxon>Hexapoda</taxon>
        <taxon>Insecta</taxon>
        <taxon>Pterygota</taxon>
        <taxon>Neoptera</taxon>
        <taxon>Endopterygota</taxon>
        <taxon>Lepidoptera</taxon>
        <taxon>Glossata</taxon>
        <taxon>Ditrysia</taxon>
        <taxon>Tineoidea</taxon>
        <taxon>Psychidae</taxon>
        <taxon>Oiketicinae</taxon>
        <taxon>Eumeta</taxon>
    </lineage>
</organism>
<dbReference type="EMBL" id="BGZK01001179">
    <property type="protein sequence ID" value="GBP73570.1"/>
    <property type="molecule type" value="Genomic_DNA"/>
</dbReference>
<accession>A0A4C1YEX5</accession>
<dbReference type="Proteomes" id="UP000299102">
    <property type="component" value="Unassembled WGS sequence"/>
</dbReference>
<evidence type="ECO:0000313" key="2">
    <source>
        <dbReference type="Proteomes" id="UP000299102"/>
    </source>
</evidence>